<feature type="domain" description="Ubiquitin-like" evidence="8">
    <location>
        <begin position="533"/>
        <end position="608"/>
    </location>
</feature>
<dbReference type="GO" id="GO:0005634">
    <property type="term" value="C:nucleus"/>
    <property type="evidence" value="ECO:0007669"/>
    <property type="project" value="UniProtKB-SubCell"/>
</dbReference>
<feature type="domain" description="Ubiquitin-like" evidence="8">
    <location>
        <begin position="153"/>
        <end position="228"/>
    </location>
</feature>
<evidence type="ECO:0000256" key="3">
    <source>
        <dbReference type="ARBA" id="ARBA00022490"/>
    </source>
</evidence>
<feature type="domain" description="Ubiquitin-like" evidence="8">
    <location>
        <begin position="609"/>
        <end position="684"/>
    </location>
</feature>
<dbReference type="InterPro" id="IPR019956">
    <property type="entry name" value="Ubiquitin_dom"/>
</dbReference>
<feature type="region of interest" description="Disordered" evidence="7">
    <location>
        <begin position="857"/>
        <end position="890"/>
    </location>
</feature>
<dbReference type="CDD" id="cd01803">
    <property type="entry name" value="Ubl_ubiquitin"/>
    <property type="match status" value="10"/>
</dbReference>
<feature type="region of interest" description="Disordered" evidence="7">
    <location>
        <begin position="1162"/>
        <end position="1225"/>
    </location>
</feature>
<dbReference type="InterPro" id="IPR050158">
    <property type="entry name" value="Ubiquitin_ubiquitin-like"/>
</dbReference>
<feature type="domain" description="Ubiquitin-like" evidence="8">
    <location>
        <begin position="77"/>
        <end position="152"/>
    </location>
</feature>
<dbReference type="FunFam" id="3.10.20.90:FF:000014">
    <property type="entry name" value="Ubiquitin-60S ribosomal L40 fusion"/>
    <property type="match status" value="9"/>
</dbReference>
<feature type="domain" description="Ubiquitin-like" evidence="8">
    <location>
        <begin position="381"/>
        <end position="456"/>
    </location>
</feature>
<keyword evidence="3" id="KW-0963">Cytoplasm</keyword>
<evidence type="ECO:0000256" key="2">
    <source>
        <dbReference type="ARBA" id="ARBA00004496"/>
    </source>
</evidence>
<evidence type="ECO:0000256" key="5">
    <source>
        <dbReference type="ARBA" id="ARBA00023242"/>
    </source>
</evidence>
<evidence type="ECO:0000256" key="4">
    <source>
        <dbReference type="ARBA" id="ARBA00022499"/>
    </source>
</evidence>
<keyword evidence="5" id="KW-0539">Nucleus</keyword>
<dbReference type="InterPro" id="IPR029071">
    <property type="entry name" value="Ubiquitin-like_domsf"/>
</dbReference>
<sequence length="1225" mass="133914">MQIFVKTLTGKTITLDVEASDTIDNVKAKIQDKEGIPPDQQRLIFAGKQLEDGRTLSDYNIQKESTLHLVLRLRGGMQIFVKTLTGKTITLDVEASDTIDNVKAKIQDKEGIPPDQQRLIFAGKQLEDGRTLSDYNIQKESTLHLVLRLRGGMQIFVKTLTGKTITLDVEASDTIDNVKAKIQDKEGIPPDQQRLIFAGKQLEDGRTLSDYNIQKESTLHLVLRLRGGMQIFVKTLTGKTITLDVEASDTIDNVKAKIQDKEGIPPDQQRLIFAGKQLEDGRTLSDYNIQKESTLHLVLRLRGGMQIFVKTLTGKTITLDVEASDTIDNVKAKIQDKEGIPPDQQRLIFAGKQLEDGRTLSDYNIQKESTLHLVLRLRGGMQIFVKTLTGKTITLDVEASDTIDNVKAKIQDKEGIPPDQQRLIFAGKQLEDGRTLSDYNIQKESTLHLVLRLRGGMQIFVKTLTGKTITLDVEASDTIDNVKAKIQDKEGIPPDQQRLIFAGKQLEDGRTLSDYNIQKESTLHLVLRLRGGMQIFVKTLTGKTITLDVEASDTIDNVKAKIQDKEGIPPDQQRLIFAGKQLEDGRTLSDYNIQKESTLHLVLRLRGGMQIFVKTLTGKTITLDVEASDTIDNVKAKIQDKEGIPPDQQRLIFAGKQLEDGRTLSDYNIQKESTLHLVLRLRGGMQIFVKTLTGKTITLDVEASDTIDNVKAKIQDKEGIPPDQQRLIFAGKQLEDGRTLSDYNIQKESTLHLVLRLRGGRGYSLPFCQIKMLLQGRTYDRVATAAQSPQQIADILLGAAGSLRLQWDKNDAPADSSSSRQALAVSGQPTAQTCGHGLCKALSVDRTGELVEQWAAGSARNTKGPPPHTGNFFDRANRTYGRRGGHGGTALKPEYVKEEEAAAAAAAAAKAEEAAKTQAAKVQAAAKAQALAEAQFLDLKHRMEAQAQLSEVQERIQSLLVRAGAAGVVAPPASAPLASAGPASSVGEHRCLTSTGGVAEVLTLEESEPPAAPRPASAGELQENIASIQEDLRQFSSELDDFNKLISEKASGSRLRFAPPSRGEARPSTGEASPSSAADEAAEAAAALEVAKRSSWYRAPPPALPSDVPMIEVHHSIRQRVITRSHSRPRTAQPAMFIMNPGFEEAKRPSTAFASFGAKDVMSEESEADDVDPAGEEQHAEDVCEQAAVEEEHAVEAAKISESDEDPDEESLDPSCNSAVGWNIS</sequence>
<accession>A0A813DUT2</accession>
<feature type="compositionally biased region" description="Basic and acidic residues" evidence="7">
    <location>
        <begin position="1190"/>
        <end position="1202"/>
    </location>
</feature>
<comment type="caution">
    <text evidence="9">The sequence shown here is derived from an EMBL/GenBank/DDBJ whole genome shotgun (WGS) entry which is preliminary data.</text>
</comment>
<comment type="subcellular location">
    <subcellularLocation>
        <location evidence="2">Cytoplasm</location>
    </subcellularLocation>
    <subcellularLocation>
        <location evidence="1">Nucleus</location>
    </subcellularLocation>
</comment>
<feature type="compositionally biased region" description="Acidic residues" evidence="7">
    <location>
        <begin position="1163"/>
        <end position="1175"/>
    </location>
</feature>
<dbReference type="PROSITE" id="PS50053">
    <property type="entry name" value="UBIQUITIN_2"/>
    <property type="match status" value="10"/>
</dbReference>
<evidence type="ECO:0000256" key="6">
    <source>
        <dbReference type="SAM" id="Coils"/>
    </source>
</evidence>
<dbReference type="OrthoDB" id="428577at2759"/>
<dbReference type="PRINTS" id="PR00348">
    <property type="entry name" value="UBIQUITIN"/>
</dbReference>
<dbReference type="PROSITE" id="PS00299">
    <property type="entry name" value="UBIQUITIN_1"/>
    <property type="match status" value="10"/>
</dbReference>
<keyword evidence="6" id="KW-0175">Coiled coil</keyword>
<feature type="compositionally biased region" description="Low complexity" evidence="7">
    <location>
        <begin position="1071"/>
        <end position="1084"/>
    </location>
</feature>
<gene>
    <name evidence="9" type="ORF">PGLA1383_LOCUS8179</name>
</gene>
<feature type="region of interest" description="Disordered" evidence="7">
    <location>
        <begin position="1053"/>
        <end position="1084"/>
    </location>
</feature>
<dbReference type="EMBL" id="CAJNNV010003687">
    <property type="protein sequence ID" value="CAE8589416.1"/>
    <property type="molecule type" value="Genomic_DNA"/>
</dbReference>
<dbReference type="InterPro" id="IPR019954">
    <property type="entry name" value="Ubiquitin_CS"/>
</dbReference>
<dbReference type="SMART" id="SM00213">
    <property type="entry name" value="UBQ"/>
    <property type="match status" value="10"/>
</dbReference>
<dbReference type="InterPro" id="IPR000626">
    <property type="entry name" value="Ubiquitin-like_dom"/>
</dbReference>
<feature type="compositionally biased region" description="Polar residues" evidence="7">
    <location>
        <begin position="1216"/>
        <end position="1225"/>
    </location>
</feature>
<evidence type="ECO:0000313" key="10">
    <source>
        <dbReference type="Proteomes" id="UP000654075"/>
    </source>
</evidence>
<organism evidence="9 10">
    <name type="scientific">Polarella glacialis</name>
    <name type="common">Dinoflagellate</name>
    <dbReference type="NCBI Taxonomy" id="89957"/>
    <lineage>
        <taxon>Eukaryota</taxon>
        <taxon>Sar</taxon>
        <taxon>Alveolata</taxon>
        <taxon>Dinophyceae</taxon>
        <taxon>Suessiales</taxon>
        <taxon>Suessiaceae</taxon>
        <taxon>Polarella</taxon>
    </lineage>
</organism>
<evidence type="ECO:0000313" key="9">
    <source>
        <dbReference type="EMBL" id="CAE8589416.1"/>
    </source>
</evidence>
<reference evidence="9" key="1">
    <citation type="submission" date="2021-02" db="EMBL/GenBank/DDBJ databases">
        <authorList>
            <person name="Dougan E. K."/>
            <person name="Rhodes N."/>
            <person name="Thang M."/>
            <person name="Chan C."/>
        </authorList>
    </citation>
    <scope>NUCLEOTIDE SEQUENCE</scope>
</reference>
<feature type="coiled-coil region" evidence="6">
    <location>
        <begin position="1018"/>
        <end position="1045"/>
    </location>
</feature>
<dbReference type="GO" id="GO:0005737">
    <property type="term" value="C:cytoplasm"/>
    <property type="evidence" value="ECO:0007669"/>
    <property type="project" value="UniProtKB-SubCell"/>
</dbReference>
<feature type="region of interest" description="Disordered" evidence="7">
    <location>
        <begin position="809"/>
        <end position="832"/>
    </location>
</feature>
<evidence type="ECO:0000259" key="8">
    <source>
        <dbReference type="PROSITE" id="PS50053"/>
    </source>
</evidence>
<dbReference type="AlphaFoldDB" id="A0A813DUT2"/>
<dbReference type="Proteomes" id="UP000654075">
    <property type="component" value="Unassembled WGS sequence"/>
</dbReference>
<feature type="domain" description="Ubiquitin-like" evidence="8">
    <location>
        <begin position="1"/>
        <end position="76"/>
    </location>
</feature>
<keyword evidence="10" id="KW-1185">Reference proteome</keyword>
<dbReference type="Pfam" id="PF00240">
    <property type="entry name" value="ubiquitin"/>
    <property type="match status" value="10"/>
</dbReference>
<dbReference type="FunFam" id="3.10.20.90:FF:000003">
    <property type="entry name" value="Polyubiquitin 10"/>
    <property type="match status" value="1"/>
</dbReference>
<evidence type="ECO:0000256" key="7">
    <source>
        <dbReference type="SAM" id="MobiDB-lite"/>
    </source>
</evidence>
<keyword evidence="4" id="KW-1017">Isopeptide bond</keyword>
<dbReference type="SUPFAM" id="SSF54236">
    <property type="entry name" value="Ubiquitin-like"/>
    <property type="match status" value="10"/>
</dbReference>
<feature type="compositionally biased region" description="Polar residues" evidence="7">
    <location>
        <begin position="815"/>
        <end position="832"/>
    </location>
</feature>
<feature type="domain" description="Ubiquitin-like" evidence="8">
    <location>
        <begin position="457"/>
        <end position="532"/>
    </location>
</feature>
<feature type="domain" description="Ubiquitin-like" evidence="8">
    <location>
        <begin position="685"/>
        <end position="760"/>
    </location>
</feature>
<dbReference type="PANTHER" id="PTHR10666">
    <property type="entry name" value="UBIQUITIN"/>
    <property type="match status" value="1"/>
</dbReference>
<dbReference type="OMA" id="CNSAVGW"/>
<name>A0A813DUT2_POLGL</name>
<feature type="compositionally biased region" description="Acidic residues" evidence="7">
    <location>
        <begin position="1203"/>
        <end position="1212"/>
    </location>
</feature>
<feature type="domain" description="Ubiquitin-like" evidence="8">
    <location>
        <begin position="229"/>
        <end position="304"/>
    </location>
</feature>
<evidence type="ECO:0000256" key="1">
    <source>
        <dbReference type="ARBA" id="ARBA00004123"/>
    </source>
</evidence>
<feature type="domain" description="Ubiquitin-like" evidence="8">
    <location>
        <begin position="305"/>
        <end position="380"/>
    </location>
</feature>
<protein>
    <recommendedName>
        <fullName evidence="8">Ubiquitin-like domain-containing protein</fullName>
    </recommendedName>
</protein>
<dbReference type="Gene3D" id="3.10.20.90">
    <property type="entry name" value="Phosphatidylinositol 3-kinase Catalytic Subunit, Chain A, domain 1"/>
    <property type="match status" value="10"/>
</dbReference>
<proteinExistence type="predicted"/>